<keyword evidence="2" id="KW-0812">Transmembrane</keyword>
<gene>
    <name evidence="3" type="ORF">DSPE1174_LOCUS4355</name>
</gene>
<evidence type="ECO:0000256" key="2">
    <source>
        <dbReference type="SAM" id="Phobius"/>
    </source>
</evidence>
<keyword evidence="2" id="KW-0472">Membrane</keyword>
<organism evidence="3">
    <name type="scientific">Octactis speculum</name>
    <dbReference type="NCBI Taxonomy" id="3111310"/>
    <lineage>
        <taxon>Eukaryota</taxon>
        <taxon>Sar</taxon>
        <taxon>Stramenopiles</taxon>
        <taxon>Ochrophyta</taxon>
        <taxon>Dictyochophyceae</taxon>
        <taxon>Dictyochales</taxon>
        <taxon>Dictyochaceae</taxon>
        <taxon>Octactis</taxon>
    </lineage>
</organism>
<dbReference type="AlphaFoldDB" id="A0A7S2F9S2"/>
<feature type="transmembrane region" description="Helical" evidence="2">
    <location>
        <begin position="21"/>
        <end position="39"/>
    </location>
</feature>
<proteinExistence type="predicted"/>
<feature type="compositionally biased region" description="Basic and acidic residues" evidence="1">
    <location>
        <begin position="157"/>
        <end position="166"/>
    </location>
</feature>
<accession>A0A7S2F9S2</accession>
<name>A0A7S2F9S2_9STRA</name>
<evidence type="ECO:0000256" key="1">
    <source>
        <dbReference type="SAM" id="MobiDB-lite"/>
    </source>
</evidence>
<evidence type="ECO:0000313" key="3">
    <source>
        <dbReference type="EMBL" id="CAD9381433.1"/>
    </source>
</evidence>
<keyword evidence="2" id="KW-1133">Transmembrane helix</keyword>
<dbReference type="EMBL" id="HBGS01008331">
    <property type="protein sequence ID" value="CAD9381433.1"/>
    <property type="molecule type" value="Transcribed_RNA"/>
</dbReference>
<sequence>MQNFIIFGFLKDMGLAMMFNIFLYLSEAGDFSGTLGFFLKPLRGPEVDDEKQEDYMTWLTLWIFKFELVLFICQGAFWLWIGKIVYATWFVPEGMGPESTSMITKHMDQLQDMLGQPGAAHEFVAERSASFMHFLWRKGYAREFRDGMKPKARWKNKIDPKIKPDPTKPAPPLTGTTWGDFVNIDQPYELLPNKLKDLSRDSIRDAFRDIEEEPFADRLRLAHKTHESWLKRNTWVYNSKEEGGNPKLTAKFKDLPETEKEKDIVVVNIICAFAMQCILNFESIVKLDENEDKKIHPDEFFFQERLKRFWHNNMRLPYFRGDKVVFYTYDPGQKSRREMQKSKNLGEIVYYRKNVKHMSGDDEASGFETVTMCYIKCEDKIIAVPENEIHLPETDLTSVVELMMFRSSGLFRDDGLACGQDYDEVFGRSVKEFMNPKRTMLQECYYKVQLGYDTTEDAVRFAVNKLKDSMWPGSLTVE</sequence>
<feature type="transmembrane region" description="Helical" evidence="2">
    <location>
        <begin position="59"/>
        <end position="81"/>
    </location>
</feature>
<reference evidence="3" key="1">
    <citation type="submission" date="2021-01" db="EMBL/GenBank/DDBJ databases">
        <authorList>
            <person name="Corre E."/>
            <person name="Pelletier E."/>
            <person name="Niang G."/>
            <person name="Scheremetjew M."/>
            <person name="Finn R."/>
            <person name="Kale V."/>
            <person name="Holt S."/>
            <person name="Cochrane G."/>
            <person name="Meng A."/>
            <person name="Brown T."/>
            <person name="Cohen L."/>
        </authorList>
    </citation>
    <scope>NUCLEOTIDE SEQUENCE</scope>
    <source>
        <strain evidence="3">CCMP1381</strain>
    </source>
</reference>
<feature type="region of interest" description="Disordered" evidence="1">
    <location>
        <begin position="157"/>
        <end position="176"/>
    </location>
</feature>
<protein>
    <submittedName>
        <fullName evidence="3">Uncharacterized protein</fullName>
    </submittedName>
</protein>